<evidence type="ECO:0000313" key="3">
    <source>
        <dbReference type="EMBL" id="KAG8097452.1"/>
    </source>
</evidence>
<feature type="signal peptide" evidence="2">
    <location>
        <begin position="1"/>
        <end position="22"/>
    </location>
</feature>
<name>A0A8J6BVA7_ZIZPA</name>
<keyword evidence="2" id="KW-0732">Signal</keyword>
<evidence type="ECO:0000256" key="2">
    <source>
        <dbReference type="SAM" id="SignalP"/>
    </source>
</evidence>
<feature type="chain" id="PRO_5035322466" evidence="2">
    <location>
        <begin position="23"/>
        <end position="145"/>
    </location>
</feature>
<proteinExistence type="predicted"/>
<accession>A0A8J6BVA7</accession>
<feature type="compositionally biased region" description="Basic and acidic residues" evidence="1">
    <location>
        <begin position="47"/>
        <end position="63"/>
    </location>
</feature>
<dbReference type="EMBL" id="JAAALK010000079">
    <property type="protein sequence ID" value="KAG8097452.1"/>
    <property type="molecule type" value="Genomic_DNA"/>
</dbReference>
<sequence>MRRQKKEKWHALWTYLFLLTRSAIIIRRRQQPPSQREHGRRGHRPTQTRDHGGKKRTETEWGSRRARAGAPPRSVRPFPRWWGVCSFGLREWDPHRTQPAPACSGSPYPCMQGEDASLHLHGCTCTAQLQAAAAACGSSSLKAAA</sequence>
<dbReference type="AlphaFoldDB" id="A0A8J6BVA7"/>
<protein>
    <submittedName>
        <fullName evidence="3">Uncharacterized protein</fullName>
    </submittedName>
</protein>
<evidence type="ECO:0000256" key="1">
    <source>
        <dbReference type="SAM" id="MobiDB-lite"/>
    </source>
</evidence>
<keyword evidence="4" id="KW-1185">Reference proteome</keyword>
<gene>
    <name evidence="3" type="ORF">GUJ93_ZPchr0013g37120</name>
</gene>
<organism evidence="3 4">
    <name type="scientific">Zizania palustris</name>
    <name type="common">Northern wild rice</name>
    <dbReference type="NCBI Taxonomy" id="103762"/>
    <lineage>
        <taxon>Eukaryota</taxon>
        <taxon>Viridiplantae</taxon>
        <taxon>Streptophyta</taxon>
        <taxon>Embryophyta</taxon>
        <taxon>Tracheophyta</taxon>
        <taxon>Spermatophyta</taxon>
        <taxon>Magnoliopsida</taxon>
        <taxon>Liliopsida</taxon>
        <taxon>Poales</taxon>
        <taxon>Poaceae</taxon>
        <taxon>BOP clade</taxon>
        <taxon>Oryzoideae</taxon>
        <taxon>Oryzeae</taxon>
        <taxon>Zizaniinae</taxon>
        <taxon>Zizania</taxon>
    </lineage>
</organism>
<reference evidence="3" key="2">
    <citation type="submission" date="2021-02" db="EMBL/GenBank/DDBJ databases">
        <authorList>
            <person name="Kimball J.A."/>
            <person name="Haas M.W."/>
            <person name="Macchietto M."/>
            <person name="Kono T."/>
            <person name="Duquette J."/>
            <person name="Shao M."/>
        </authorList>
    </citation>
    <scope>NUCLEOTIDE SEQUENCE</scope>
    <source>
        <tissue evidence="3">Fresh leaf tissue</tissue>
    </source>
</reference>
<evidence type="ECO:0000313" key="4">
    <source>
        <dbReference type="Proteomes" id="UP000729402"/>
    </source>
</evidence>
<comment type="caution">
    <text evidence="3">The sequence shown here is derived from an EMBL/GenBank/DDBJ whole genome shotgun (WGS) entry which is preliminary data.</text>
</comment>
<reference evidence="3" key="1">
    <citation type="journal article" date="2021" name="bioRxiv">
        <title>Whole Genome Assembly and Annotation of Northern Wild Rice, Zizania palustris L., Supports a Whole Genome Duplication in the Zizania Genus.</title>
        <authorList>
            <person name="Haas M."/>
            <person name="Kono T."/>
            <person name="Macchietto M."/>
            <person name="Millas R."/>
            <person name="McGilp L."/>
            <person name="Shao M."/>
            <person name="Duquette J."/>
            <person name="Hirsch C.N."/>
            <person name="Kimball J."/>
        </authorList>
    </citation>
    <scope>NUCLEOTIDE SEQUENCE</scope>
    <source>
        <tissue evidence="3">Fresh leaf tissue</tissue>
    </source>
</reference>
<dbReference type="Proteomes" id="UP000729402">
    <property type="component" value="Unassembled WGS sequence"/>
</dbReference>
<feature type="region of interest" description="Disordered" evidence="1">
    <location>
        <begin position="28"/>
        <end position="73"/>
    </location>
</feature>